<organism evidence="1">
    <name type="scientific">marine sediment metagenome</name>
    <dbReference type="NCBI Taxonomy" id="412755"/>
    <lineage>
        <taxon>unclassified sequences</taxon>
        <taxon>metagenomes</taxon>
        <taxon>ecological metagenomes</taxon>
    </lineage>
</organism>
<feature type="non-terminal residue" evidence="1">
    <location>
        <position position="1"/>
    </location>
</feature>
<evidence type="ECO:0000313" key="1">
    <source>
        <dbReference type="EMBL" id="GAG32909.1"/>
    </source>
</evidence>
<name>X0WPJ4_9ZZZZ</name>
<feature type="non-terminal residue" evidence="1">
    <location>
        <position position="241"/>
    </location>
</feature>
<sequence>KELKIKKDYLKGEFFRIPFNKQLEVFLEEYSLNFSEEEKEIYKKARSKRHDIIHGNKMIKVSREEYNIISKIIYLVLKEEFFKLDKEERKEDFRFENPIVPVYFRMIIDNVINGLYDQFKEDVKLVEILKIKNELSNLGMPSPIDIIPEYQEPLALILNSQTSNEVIKLGPVFLVGTDLLRKKDTRIPVLFDELIEKIGEFLVNKYEQNEEILFAYELQKYLHFIGDLGVYYRTFLNNIIW</sequence>
<dbReference type="EMBL" id="BARS01049433">
    <property type="protein sequence ID" value="GAG32909.1"/>
    <property type="molecule type" value="Genomic_DNA"/>
</dbReference>
<protein>
    <submittedName>
        <fullName evidence="1">Uncharacterized protein</fullName>
    </submittedName>
</protein>
<accession>X0WPJ4</accession>
<comment type="caution">
    <text evidence="1">The sequence shown here is derived from an EMBL/GenBank/DDBJ whole genome shotgun (WGS) entry which is preliminary data.</text>
</comment>
<dbReference type="AlphaFoldDB" id="X0WPJ4"/>
<reference evidence="1" key="1">
    <citation type="journal article" date="2014" name="Front. Microbiol.">
        <title>High frequency of phylogenetically diverse reductive dehalogenase-homologous genes in deep subseafloor sedimentary metagenomes.</title>
        <authorList>
            <person name="Kawai M."/>
            <person name="Futagami T."/>
            <person name="Toyoda A."/>
            <person name="Takaki Y."/>
            <person name="Nishi S."/>
            <person name="Hori S."/>
            <person name="Arai W."/>
            <person name="Tsubouchi T."/>
            <person name="Morono Y."/>
            <person name="Uchiyama I."/>
            <person name="Ito T."/>
            <person name="Fujiyama A."/>
            <person name="Inagaki F."/>
            <person name="Takami H."/>
        </authorList>
    </citation>
    <scope>NUCLEOTIDE SEQUENCE</scope>
    <source>
        <strain evidence="1">Expedition CK06-06</strain>
    </source>
</reference>
<proteinExistence type="predicted"/>
<gene>
    <name evidence="1" type="ORF">S01H1_73941</name>
</gene>